<keyword evidence="5 13" id="KW-0328">Glycosyltransferase</keyword>
<name>A0AAQ3N198_VIGMU</name>
<feature type="transmembrane region" description="Helical" evidence="13">
    <location>
        <begin position="20"/>
        <end position="42"/>
    </location>
</feature>
<dbReference type="PANTHER" id="PTHR11214">
    <property type="entry name" value="BETA-1,3-N-ACETYLGLUCOSAMINYLTRANSFERASE"/>
    <property type="match status" value="1"/>
</dbReference>
<dbReference type="GO" id="GO:0000139">
    <property type="term" value="C:Golgi membrane"/>
    <property type="evidence" value="ECO:0007669"/>
    <property type="project" value="UniProtKB-SubCell"/>
</dbReference>
<evidence type="ECO:0000256" key="1">
    <source>
        <dbReference type="ARBA" id="ARBA00001936"/>
    </source>
</evidence>
<evidence type="ECO:0000256" key="8">
    <source>
        <dbReference type="ARBA" id="ARBA00022968"/>
    </source>
</evidence>
<gene>
    <name evidence="14" type="ORF">V8G54_026832</name>
</gene>
<accession>A0AAQ3N198</accession>
<evidence type="ECO:0000256" key="10">
    <source>
        <dbReference type="ARBA" id="ARBA00023034"/>
    </source>
</evidence>
<dbReference type="AlphaFoldDB" id="A0AAQ3N198"/>
<dbReference type="PANTHER" id="PTHR11214:SF290">
    <property type="entry name" value="BETA-1,3-GALACTOSYLTRANSFERASE 13-RELATED"/>
    <property type="match status" value="1"/>
</dbReference>
<protein>
    <recommendedName>
        <fullName evidence="13">Hexosyltransferase</fullName>
        <ecNumber evidence="13">2.4.1.-</ecNumber>
    </recommendedName>
</protein>
<keyword evidence="6" id="KW-0808">Transferase</keyword>
<dbReference type="Proteomes" id="UP001374535">
    <property type="component" value="Chromosome 8"/>
</dbReference>
<keyword evidence="8 13" id="KW-0735">Signal-anchor</keyword>
<dbReference type="InterPro" id="IPR002659">
    <property type="entry name" value="Glyco_trans_31"/>
</dbReference>
<evidence type="ECO:0000256" key="13">
    <source>
        <dbReference type="RuleBase" id="RU363063"/>
    </source>
</evidence>
<evidence type="ECO:0000256" key="3">
    <source>
        <dbReference type="ARBA" id="ARBA00004922"/>
    </source>
</evidence>
<sequence length="298" mass="34084">MPSSSPKSFYPRPPPRRTTFLILTCLFLSLSAFFFAFLRPLWDWDPPCSNRTPTSVRVLWDHRPTAQHDPPLHDRHKVMAFVGIQTGFGSVGRRQSLRNTWFPSDPHALQGLEEATGLAFRFVIGRTNDRSKMSALQKEVAQYDDFILLDVEEEYSKLPYKTLAFFKAAYALFEADFYVKADDDIYLRPDRLSLLLAKERSHPQTYIGCMKKGPVFTDPKLKCFRMFSNEDVTIGAWMLAMNVNHENSRELCAPECTSTSIAVWDIPKCSGLCNPEKRMLELHQQESCAKSPTLGSDE</sequence>
<evidence type="ECO:0000256" key="6">
    <source>
        <dbReference type="ARBA" id="ARBA00022679"/>
    </source>
</evidence>
<keyword evidence="10 13" id="KW-0333">Golgi apparatus</keyword>
<dbReference type="EMBL" id="CP144693">
    <property type="protein sequence ID" value="WVZ00763.1"/>
    <property type="molecule type" value="Genomic_DNA"/>
</dbReference>
<keyword evidence="15" id="KW-1185">Reference proteome</keyword>
<evidence type="ECO:0000256" key="9">
    <source>
        <dbReference type="ARBA" id="ARBA00022989"/>
    </source>
</evidence>
<dbReference type="Gene3D" id="3.90.550.50">
    <property type="match status" value="1"/>
</dbReference>
<evidence type="ECO:0000256" key="12">
    <source>
        <dbReference type="ARBA" id="ARBA00023211"/>
    </source>
</evidence>
<comment type="pathway">
    <text evidence="3">Protein modification; protein glycosylation.</text>
</comment>
<comment type="subcellular location">
    <subcellularLocation>
        <location evidence="2 13">Golgi apparatus membrane</location>
        <topology evidence="2 13">Single-pass type II membrane protein</topology>
    </subcellularLocation>
</comment>
<evidence type="ECO:0000256" key="11">
    <source>
        <dbReference type="ARBA" id="ARBA00023136"/>
    </source>
</evidence>
<keyword evidence="11 13" id="KW-0472">Membrane</keyword>
<keyword evidence="12 13" id="KW-0464">Manganese</keyword>
<dbReference type="EC" id="2.4.1.-" evidence="13"/>
<keyword evidence="7 13" id="KW-0812">Transmembrane</keyword>
<evidence type="ECO:0000256" key="4">
    <source>
        <dbReference type="ARBA" id="ARBA00008661"/>
    </source>
</evidence>
<evidence type="ECO:0000256" key="2">
    <source>
        <dbReference type="ARBA" id="ARBA00004323"/>
    </source>
</evidence>
<reference evidence="14 15" key="1">
    <citation type="journal article" date="2023" name="Life. Sci Alliance">
        <title>Evolutionary insights into 3D genome organization and epigenetic landscape of Vigna mungo.</title>
        <authorList>
            <person name="Junaid A."/>
            <person name="Singh B."/>
            <person name="Bhatia S."/>
        </authorList>
    </citation>
    <scope>NUCLEOTIDE SEQUENCE [LARGE SCALE GENOMIC DNA]</scope>
    <source>
        <strain evidence="14">Urdbean</strain>
    </source>
</reference>
<evidence type="ECO:0000313" key="15">
    <source>
        <dbReference type="Proteomes" id="UP001374535"/>
    </source>
</evidence>
<dbReference type="GO" id="GO:0008378">
    <property type="term" value="F:galactosyltransferase activity"/>
    <property type="evidence" value="ECO:0007669"/>
    <property type="project" value="TreeGrafter"/>
</dbReference>
<organism evidence="14 15">
    <name type="scientific">Vigna mungo</name>
    <name type="common">Black gram</name>
    <name type="synonym">Phaseolus mungo</name>
    <dbReference type="NCBI Taxonomy" id="3915"/>
    <lineage>
        <taxon>Eukaryota</taxon>
        <taxon>Viridiplantae</taxon>
        <taxon>Streptophyta</taxon>
        <taxon>Embryophyta</taxon>
        <taxon>Tracheophyta</taxon>
        <taxon>Spermatophyta</taxon>
        <taxon>Magnoliopsida</taxon>
        <taxon>eudicotyledons</taxon>
        <taxon>Gunneridae</taxon>
        <taxon>Pentapetalae</taxon>
        <taxon>rosids</taxon>
        <taxon>fabids</taxon>
        <taxon>Fabales</taxon>
        <taxon>Fabaceae</taxon>
        <taxon>Papilionoideae</taxon>
        <taxon>50 kb inversion clade</taxon>
        <taxon>NPAAA clade</taxon>
        <taxon>indigoferoid/millettioid clade</taxon>
        <taxon>Phaseoleae</taxon>
        <taxon>Vigna</taxon>
    </lineage>
</organism>
<proteinExistence type="inferred from homology"/>
<evidence type="ECO:0000313" key="14">
    <source>
        <dbReference type="EMBL" id="WVZ00763.1"/>
    </source>
</evidence>
<comment type="cofactor">
    <cofactor evidence="1 13">
        <name>Mn(2+)</name>
        <dbReference type="ChEBI" id="CHEBI:29035"/>
    </cofactor>
</comment>
<evidence type="ECO:0000256" key="7">
    <source>
        <dbReference type="ARBA" id="ARBA00022692"/>
    </source>
</evidence>
<comment type="similarity">
    <text evidence="4 13">Belongs to the glycosyltransferase 31 family.</text>
</comment>
<dbReference type="Pfam" id="PF01762">
    <property type="entry name" value="Galactosyl_T"/>
    <property type="match status" value="1"/>
</dbReference>
<evidence type="ECO:0000256" key="5">
    <source>
        <dbReference type="ARBA" id="ARBA00022676"/>
    </source>
</evidence>
<keyword evidence="9 13" id="KW-1133">Transmembrane helix</keyword>